<evidence type="ECO:0000313" key="2">
    <source>
        <dbReference type="EMBL" id="KAF9509496.1"/>
    </source>
</evidence>
<dbReference type="Gene3D" id="3.40.50.1820">
    <property type="entry name" value="alpha/beta hydrolase"/>
    <property type="match status" value="1"/>
</dbReference>
<dbReference type="OrthoDB" id="19657at2759"/>
<dbReference type="Proteomes" id="UP000886523">
    <property type="component" value="Unassembled WGS sequence"/>
</dbReference>
<sequence length="415" mass="47004">MPFVALPEDRIRLFYRTNLPGDDVSLISQSRRETLLLLHPHFLSSAFMYPQFQDPHLKNTYNMIAFDEVGCGDTEAPYYLSDGQAPYHDRWVEGAIIARFCDALRLPPVHVFACQVRSVQSAQCFSSIFPDKCRSLTLCSVPRPPNAPATDLINQAWFHLLNVWQEAKDLETLDVAIGELVYFQFASTLEPDELDDVAEHWYRYYAPAHSANFLATLLPVRTRDSSTPKDIASRIRPTLIIQGSNPEQEGDLHPISIADHYAAQLPNVADGVKILRLRNAPHCPSLPRKTAPAVNHGLADFLANLPGEQPSYINPSEGSRARFKRALEYSAELAGLPEIATRNPASVFSFTRITEEDKAYRWIEHRLSAQNRNKWTPVNPDGSLPRRFSERSLVMPSTRPRRDSVIELTKEIHQH</sequence>
<proteinExistence type="predicted"/>
<reference evidence="2" key="1">
    <citation type="journal article" date="2020" name="Nat. Commun.">
        <title>Large-scale genome sequencing of mycorrhizal fungi provides insights into the early evolution of symbiotic traits.</title>
        <authorList>
            <person name="Miyauchi S."/>
            <person name="Kiss E."/>
            <person name="Kuo A."/>
            <person name="Drula E."/>
            <person name="Kohler A."/>
            <person name="Sanchez-Garcia M."/>
            <person name="Morin E."/>
            <person name="Andreopoulos B."/>
            <person name="Barry K.W."/>
            <person name="Bonito G."/>
            <person name="Buee M."/>
            <person name="Carver A."/>
            <person name="Chen C."/>
            <person name="Cichocki N."/>
            <person name="Clum A."/>
            <person name="Culley D."/>
            <person name="Crous P.W."/>
            <person name="Fauchery L."/>
            <person name="Girlanda M."/>
            <person name="Hayes R.D."/>
            <person name="Keri Z."/>
            <person name="LaButti K."/>
            <person name="Lipzen A."/>
            <person name="Lombard V."/>
            <person name="Magnuson J."/>
            <person name="Maillard F."/>
            <person name="Murat C."/>
            <person name="Nolan M."/>
            <person name="Ohm R.A."/>
            <person name="Pangilinan J."/>
            <person name="Pereira M.F."/>
            <person name="Perotto S."/>
            <person name="Peter M."/>
            <person name="Pfister S."/>
            <person name="Riley R."/>
            <person name="Sitrit Y."/>
            <person name="Stielow J.B."/>
            <person name="Szollosi G."/>
            <person name="Zifcakova L."/>
            <person name="Stursova M."/>
            <person name="Spatafora J.W."/>
            <person name="Tedersoo L."/>
            <person name="Vaario L.M."/>
            <person name="Yamada A."/>
            <person name="Yan M."/>
            <person name="Wang P."/>
            <person name="Xu J."/>
            <person name="Bruns T."/>
            <person name="Baldrian P."/>
            <person name="Vilgalys R."/>
            <person name="Dunand C."/>
            <person name="Henrissat B."/>
            <person name="Grigoriev I.V."/>
            <person name="Hibbett D."/>
            <person name="Nagy L.G."/>
            <person name="Martin F.M."/>
        </authorList>
    </citation>
    <scope>NUCLEOTIDE SEQUENCE</scope>
    <source>
        <strain evidence="2">UP504</strain>
    </source>
</reference>
<comment type="caution">
    <text evidence="2">The sequence shown here is derived from an EMBL/GenBank/DDBJ whole genome shotgun (WGS) entry which is preliminary data.</text>
</comment>
<name>A0A9P6DNY9_9AGAM</name>
<evidence type="ECO:0000259" key="1">
    <source>
        <dbReference type="Pfam" id="PF00561"/>
    </source>
</evidence>
<accession>A0A9P6DNY9</accession>
<gene>
    <name evidence="2" type="ORF">BS47DRAFT_148466</name>
</gene>
<dbReference type="Pfam" id="PF00561">
    <property type="entry name" value="Abhydrolase_1"/>
    <property type="match status" value="1"/>
</dbReference>
<dbReference type="InterPro" id="IPR000073">
    <property type="entry name" value="AB_hydrolase_1"/>
</dbReference>
<evidence type="ECO:0000313" key="3">
    <source>
        <dbReference type="Proteomes" id="UP000886523"/>
    </source>
</evidence>
<dbReference type="InterPro" id="IPR029058">
    <property type="entry name" value="AB_hydrolase_fold"/>
</dbReference>
<keyword evidence="3" id="KW-1185">Reference proteome</keyword>
<organism evidence="2 3">
    <name type="scientific">Hydnum rufescens UP504</name>
    <dbReference type="NCBI Taxonomy" id="1448309"/>
    <lineage>
        <taxon>Eukaryota</taxon>
        <taxon>Fungi</taxon>
        <taxon>Dikarya</taxon>
        <taxon>Basidiomycota</taxon>
        <taxon>Agaricomycotina</taxon>
        <taxon>Agaricomycetes</taxon>
        <taxon>Cantharellales</taxon>
        <taxon>Hydnaceae</taxon>
        <taxon>Hydnum</taxon>
    </lineage>
</organism>
<dbReference type="EMBL" id="MU129034">
    <property type="protein sequence ID" value="KAF9509496.1"/>
    <property type="molecule type" value="Genomic_DNA"/>
</dbReference>
<dbReference type="SUPFAM" id="SSF53474">
    <property type="entry name" value="alpha/beta-Hydrolases"/>
    <property type="match status" value="1"/>
</dbReference>
<feature type="domain" description="AB hydrolase-1" evidence="1">
    <location>
        <begin position="35"/>
        <end position="267"/>
    </location>
</feature>
<dbReference type="AlphaFoldDB" id="A0A9P6DNY9"/>
<protein>
    <recommendedName>
        <fullName evidence="1">AB hydrolase-1 domain-containing protein</fullName>
    </recommendedName>
</protein>